<dbReference type="GO" id="GO:0009254">
    <property type="term" value="P:peptidoglycan turnover"/>
    <property type="evidence" value="ECO:0007669"/>
    <property type="project" value="InterPro"/>
</dbReference>
<dbReference type="SMART" id="SM00257">
    <property type="entry name" value="LysM"/>
    <property type="match status" value="1"/>
</dbReference>
<dbReference type="SUPFAM" id="SSF54106">
    <property type="entry name" value="LysM domain"/>
    <property type="match status" value="1"/>
</dbReference>
<dbReference type="CDD" id="cd00118">
    <property type="entry name" value="LysM"/>
    <property type="match status" value="1"/>
</dbReference>
<dbReference type="InterPro" id="IPR059180">
    <property type="entry name" value="3D_YorM"/>
</dbReference>
<evidence type="ECO:0000313" key="7">
    <source>
        <dbReference type="Proteomes" id="UP000639396"/>
    </source>
</evidence>
<keyword evidence="1 3" id="KW-0732">Signal</keyword>
<name>A0A927C8R6_9BACL</name>
<dbReference type="Gene3D" id="2.40.40.10">
    <property type="entry name" value="RlpA-like domain"/>
    <property type="match status" value="1"/>
</dbReference>
<dbReference type="InterPro" id="IPR051933">
    <property type="entry name" value="Resuscitation_pf_RpfB"/>
</dbReference>
<feature type="signal peptide" evidence="3">
    <location>
        <begin position="1"/>
        <end position="22"/>
    </location>
</feature>
<dbReference type="RefSeq" id="WP_190929105.1">
    <property type="nucleotide sequence ID" value="NZ_JACXJA010000020.1"/>
</dbReference>
<protein>
    <submittedName>
        <fullName evidence="6">LysM peptidoglycan-binding domain-containing protein</fullName>
    </submittedName>
</protein>
<dbReference type="Proteomes" id="UP000639396">
    <property type="component" value="Unassembled WGS sequence"/>
</dbReference>
<accession>A0A927C8R6</accession>
<organism evidence="6 7">
    <name type="scientific">Paenibacillus oceani</name>
    <dbReference type="NCBI Taxonomy" id="2772510"/>
    <lineage>
        <taxon>Bacteria</taxon>
        <taxon>Bacillati</taxon>
        <taxon>Bacillota</taxon>
        <taxon>Bacilli</taxon>
        <taxon>Bacillales</taxon>
        <taxon>Paenibacillaceae</taxon>
        <taxon>Paenibacillus</taxon>
    </lineage>
</organism>
<dbReference type="InterPro" id="IPR036908">
    <property type="entry name" value="RlpA-like_sf"/>
</dbReference>
<dbReference type="CDD" id="cd14667">
    <property type="entry name" value="3D_containing_proteins"/>
    <property type="match status" value="1"/>
</dbReference>
<proteinExistence type="predicted"/>
<dbReference type="GO" id="GO:0019867">
    <property type="term" value="C:outer membrane"/>
    <property type="evidence" value="ECO:0007669"/>
    <property type="project" value="InterPro"/>
</dbReference>
<dbReference type="GO" id="GO:0004553">
    <property type="term" value="F:hydrolase activity, hydrolyzing O-glycosyl compounds"/>
    <property type="evidence" value="ECO:0007669"/>
    <property type="project" value="InterPro"/>
</dbReference>
<dbReference type="PROSITE" id="PS51782">
    <property type="entry name" value="LYSM"/>
    <property type="match status" value="1"/>
</dbReference>
<dbReference type="Gene3D" id="3.10.350.10">
    <property type="entry name" value="LysM domain"/>
    <property type="match status" value="1"/>
</dbReference>
<evidence type="ECO:0000256" key="1">
    <source>
        <dbReference type="ARBA" id="ARBA00022729"/>
    </source>
</evidence>
<dbReference type="PANTHER" id="PTHR39160:SF4">
    <property type="entry name" value="RESUSCITATION-PROMOTING FACTOR RPFB"/>
    <property type="match status" value="1"/>
</dbReference>
<feature type="chain" id="PRO_5039051354" evidence="3">
    <location>
        <begin position="23"/>
        <end position="261"/>
    </location>
</feature>
<dbReference type="InterPro" id="IPR036779">
    <property type="entry name" value="LysM_dom_sf"/>
</dbReference>
<dbReference type="PROSITE" id="PS50943">
    <property type="entry name" value="HTH_CROC1"/>
    <property type="match status" value="1"/>
</dbReference>
<evidence type="ECO:0000256" key="2">
    <source>
        <dbReference type="SAM" id="MobiDB-lite"/>
    </source>
</evidence>
<dbReference type="InterPro" id="IPR010611">
    <property type="entry name" value="3D_dom"/>
</dbReference>
<evidence type="ECO:0000313" key="6">
    <source>
        <dbReference type="EMBL" id="MBD2863473.1"/>
    </source>
</evidence>
<dbReference type="AlphaFoldDB" id="A0A927C8R6"/>
<evidence type="ECO:0000256" key="3">
    <source>
        <dbReference type="SAM" id="SignalP"/>
    </source>
</evidence>
<gene>
    <name evidence="6" type="ORF">IDH45_15880</name>
</gene>
<dbReference type="PANTHER" id="PTHR39160">
    <property type="entry name" value="CELL WALL-BINDING PROTEIN YOCH"/>
    <property type="match status" value="1"/>
</dbReference>
<feature type="domain" description="HTH cro/C1-type" evidence="4">
    <location>
        <begin position="102"/>
        <end position="118"/>
    </location>
</feature>
<sequence length="261" mass="27643">MAARWKKWWITAAAGIALTIGAGEAVQAELTPAEEWALVEHWSYAAEAWSLREAALQQANENHSGEGAGTDTAAAAATFGSEAAELDASAIQLLQYQVNAGDTLYKISKAFGVTVEDLQALNTLDNPNRLKVGQMLEIPQLDAEWSEGSADRPVVQRVLSSTLTAYTAGKESTGKTPSHPAYGITRSGSKAEEGRTVAVDPSIIPLGSTVLIEGIGVRKAEDTGSAIKGARIDVFMNDLKEAVDFGVKKNVKVFVLADRSA</sequence>
<dbReference type="Pfam" id="PF01476">
    <property type="entry name" value="LysM"/>
    <property type="match status" value="1"/>
</dbReference>
<feature type="domain" description="LysM" evidence="5">
    <location>
        <begin position="94"/>
        <end position="138"/>
    </location>
</feature>
<dbReference type="InterPro" id="IPR001387">
    <property type="entry name" value="Cro/C1-type_HTH"/>
</dbReference>
<evidence type="ECO:0000259" key="4">
    <source>
        <dbReference type="PROSITE" id="PS50943"/>
    </source>
</evidence>
<dbReference type="SUPFAM" id="SSF50685">
    <property type="entry name" value="Barwin-like endoglucanases"/>
    <property type="match status" value="1"/>
</dbReference>
<reference evidence="6" key="1">
    <citation type="submission" date="2020-09" db="EMBL/GenBank/DDBJ databases">
        <title>A novel bacterium of genus Paenibacillus, isolated from South China Sea.</title>
        <authorList>
            <person name="Huang H."/>
            <person name="Mo K."/>
            <person name="Hu Y."/>
        </authorList>
    </citation>
    <scope>NUCLEOTIDE SEQUENCE</scope>
    <source>
        <strain evidence="6">IB182363</strain>
    </source>
</reference>
<dbReference type="InterPro" id="IPR018392">
    <property type="entry name" value="LysM"/>
</dbReference>
<feature type="region of interest" description="Disordered" evidence="2">
    <location>
        <begin position="169"/>
        <end position="189"/>
    </location>
</feature>
<keyword evidence="7" id="KW-1185">Reference proteome</keyword>
<comment type="caution">
    <text evidence="6">The sequence shown here is derived from an EMBL/GenBank/DDBJ whole genome shotgun (WGS) entry which is preliminary data.</text>
</comment>
<dbReference type="EMBL" id="JACXJA010000020">
    <property type="protein sequence ID" value="MBD2863473.1"/>
    <property type="molecule type" value="Genomic_DNA"/>
</dbReference>
<dbReference type="Pfam" id="PF06725">
    <property type="entry name" value="3D"/>
    <property type="match status" value="1"/>
</dbReference>
<evidence type="ECO:0000259" key="5">
    <source>
        <dbReference type="PROSITE" id="PS51782"/>
    </source>
</evidence>